<dbReference type="InterPro" id="IPR019734">
    <property type="entry name" value="TPR_rpt"/>
</dbReference>
<organism evidence="2">
    <name type="scientific">Candidatus Kentrum sp. MB</name>
    <dbReference type="NCBI Taxonomy" id="2138164"/>
    <lineage>
        <taxon>Bacteria</taxon>
        <taxon>Pseudomonadati</taxon>
        <taxon>Pseudomonadota</taxon>
        <taxon>Gammaproteobacteria</taxon>
        <taxon>Candidatus Kentrum</taxon>
    </lineage>
</organism>
<dbReference type="Pfam" id="PF13424">
    <property type="entry name" value="TPR_12"/>
    <property type="match status" value="1"/>
</dbReference>
<sequence>MVILEACQGAYLANQPVHASVAPPLLQAGIGSVVAFSHSVHIKAARILVEHFYTELAQGASVGKAVDKARDALYKYPKRFLARGPDAETIDLMDWFIPQLYQAGDDPVLLTAPSVGWAKAQGAVPLTGEEMGMTPSADASDTFAHPTLEEFPPSPQYLFQGRAPELLQLERAFRKHPAVLLHAMGGMGKTALAREAAHWWLRKGTIRYTVFHSFERLAGAERVVQVLGQALMGDRFSALPADEQWRRAVRLFHENPVLLVWDNFETTLPRFADALMDATSYENHKADDPITGFSSESRELLQRLYRDFTAPKNGQSPRGKLLITCRQADAGLPGVEKLELKGLACPDALYLLRAVMQKKAIDPERPGYERHEIDNLLKMLAWQPLAIELVTPHLAELTPEQIRAEFPQHLECFTDDSHPEARNRSLLASLDFSVQRLSPNARKVLPLLSWFRGGVFETFLLAFTERESAEWAAVRKELVATALIRVEEAPDVEAYYLTFHPTLPFAKGLWEEDADTSLSEDQIEERFIEIYLGISGVIDNLLRSQQPATGIQLANREEANLRCVLHLAFTQEKYLEGAKIAETLGIHLQIVGRPRERDTLVTWTKERLPQNKADAEINPVYCDTILKHAWSLFTQGQAEEALVQVQELLEKLQQGRGSPLQIAMTQLYLGRIYLHGGWGDLALVPLHAAISGFKKLGKKQQGSLAAALGNLADVYRNSGHFDEGLAVAERSLRINRRLGRNRDIATCLGQIAAIFTCAQRYAEAEKYYQEALFIVHRIGDNELKGVFLSHLGLLYREQCRYGEARPHFQDAIHLFQQAGDQRSEMQTCDLLATAEMFQGRLDEAESWYARSRELAVKLKDRRQLAGIMQNLGHLYLIRAEQSGRGTTRARWFWKARTSVRKGLDINLEMQNQLGAAASYHQLSVLYGMSGNWDAAEQNALQGLVIVGPINHPDVWKDYDSLMQITHARGDEKSAVKWQKKRDAKLAELEKLRSGPGN</sequence>
<dbReference type="SMART" id="SM00028">
    <property type="entry name" value="TPR"/>
    <property type="match status" value="5"/>
</dbReference>
<dbReference type="Pfam" id="PF12770">
    <property type="entry name" value="CHAT"/>
    <property type="match status" value="1"/>
</dbReference>
<dbReference type="EMBL" id="CAADFO010000011">
    <property type="protein sequence ID" value="VFK25053.1"/>
    <property type="molecule type" value="Genomic_DNA"/>
</dbReference>
<dbReference type="PANTHER" id="PTHR47691">
    <property type="entry name" value="REGULATOR-RELATED"/>
    <property type="match status" value="1"/>
</dbReference>
<dbReference type="Gene3D" id="1.25.40.10">
    <property type="entry name" value="Tetratricopeptide repeat domain"/>
    <property type="match status" value="3"/>
</dbReference>
<protein>
    <submittedName>
        <fullName evidence="2">CHAT domain-containing protein</fullName>
    </submittedName>
</protein>
<reference evidence="2" key="1">
    <citation type="submission" date="2019-02" db="EMBL/GenBank/DDBJ databases">
        <authorList>
            <person name="Gruber-Vodicka R. H."/>
            <person name="Seah K. B. B."/>
        </authorList>
    </citation>
    <scope>NUCLEOTIDE SEQUENCE</scope>
    <source>
        <strain evidence="2">BECK_BZ197</strain>
    </source>
</reference>
<dbReference type="Gene3D" id="3.40.50.300">
    <property type="entry name" value="P-loop containing nucleotide triphosphate hydrolases"/>
    <property type="match status" value="1"/>
</dbReference>
<feature type="domain" description="CHAT" evidence="1">
    <location>
        <begin position="1"/>
        <end position="79"/>
    </location>
</feature>
<dbReference type="InterPro" id="IPR011990">
    <property type="entry name" value="TPR-like_helical_dom_sf"/>
</dbReference>
<name>A0A450X716_9GAMM</name>
<proteinExistence type="predicted"/>
<accession>A0A450X716</accession>
<evidence type="ECO:0000313" key="2">
    <source>
        <dbReference type="EMBL" id="VFK25053.1"/>
    </source>
</evidence>
<dbReference type="InterPro" id="IPR027417">
    <property type="entry name" value="P-loop_NTPase"/>
</dbReference>
<gene>
    <name evidence="2" type="ORF">BECKMB1821G_GA0114241_101114</name>
</gene>
<dbReference type="PANTHER" id="PTHR47691:SF3">
    <property type="entry name" value="HTH-TYPE TRANSCRIPTIONAL REGULATOR RV0890C-RELATED"/>
    <property type="match status" value="1"/>
</dbReference>
<dbReference type="SUPFAM" id="SSF52540">
    <property type="entry name" value="P-loop containing nucleoside triphosphate hydrolases"/>
    <property type="match status" value="1"/>
</dbReference>
<dbReference type="AlphaFoldDB" id="A0A450X716"/>
<evidence type="ECO:0000259" key="1">
    <source>
        <dbReference type="Pfam" id="PF12770"/>
    </source>
</evidence>
<dbReference type="InterPro" id="IPR024983">
    <property type="entry name" value="CHAT_dom"/>
</dbReference>
<dbReference type="SUPFAM" id="SSF48452">
    <property type="entry name" value="TPR-like"/>
    <property type="match status" value="2"/>
</dbReference>